<dbReference type="InterPro" id="IPR036271">
    <property type="entry name" value="Tet_transcr_reg_TetR-rel_C_sf"/>
</dbReference>
<keyword evidence="2 4" id="KW-0238">DNA-binding</keyword>
<dbReference type="SUPFAM" id="SSF48498">
    <property type="entry name" value="Tetracyclin repressor-like, C-terminal domain"/>
    <property type="match status" value="1"/>
</dbReference>
<feature type="domain" description="HTH tetR-type" evidence="6">
    <location>
        <begin position="11"/>
        <end position="71"/>
    </location>
</feature>
<dbReference type="Pfam" id="PF00440">
    <property type="entry name" value="TetR_N"/>
    <property type="match status" value="1"/>
</dbReference>
<dbReference type="AlphaFoldDB" id="A0A369V811"/>
<feature type="DNA-binding region" description="H-T-H motif" evidence="4">
    <location>
        <begin position="34"/>
        <end position="53"/>
    </location>
</feature>
<dbReference type="PROSITE" id="PS50977">
    <property type="entry name" value="HTH_TETR_2"/>
    <property type="match status" value="1"/>
</dbReference>
<dbReference type="SUPFAM" id="SSF46689">
    <property type="entry name" value="Homeodomain-like"/>
    <property type="match status" value="1"/>
</dbReference>
<dbReference type="PANTHER" id="PTHR47506:SF3">
    <property type="entry name" value="HTH-TYPE TRANSCRIPTIONAL REGULATOR LMRA"/>
    <property type="match status" value="1"/>
</dbReference>
<feature type="compositionally biased region" description="Polar residues" evidence="5">
    <location>
        <begin position="81"/>
        <end position="91"/>
    </location>
</feature>
<dbReference type="PRINTS" id="PR00455">
    <property type="entry name" value="HTHTETR"/>
</dbReference>
<reference evidence="7 8" key="1">
    <citation type="submission" date="2018-07" db="EMBL/GenBank/DDBJ databases">
        <title>Genome guided investigation of antibiotics producing actinomycetales strain isolated from a Macau mangrove ecosystem.</title>
        <authorList>
            <person name="Hu D."/>
        </authorList>
    </citation>
    <scope>NUCLEOTIDE SEQUENCE [LARGE SCALE GENOMIC DNA]</scope>
    <source>
        <strain evidence="7 8">2297</strain>
    </source>
</reference>
<evidence type="ECO:0000256" key="3">
    <source>
        <dbReference type="ARBA" id="ARBA00023163"/>
    </source>
</evidence>
<accession>A0A369V811</accession>
<evidence type="ECO:0000256" key="4">
    <source>
        <dbReference type="PROSITE-ProRule" id="PRU00335"/>
    </source>
</evidence>
<feature type="region of interest" description="Disordered" evidence="5">
    <location>
        <begin position="79"/>
        <end position="98"/>
    </location>
</feature>
<comment type="caution">
    <text evidence="7">The sequence shown here is derived from an EMBL/GenBank/DDBJ whole genome shotgun (WGS) entry which is preliminary data.</text>
</comment>
<dbReference type="RefSeq" id="WP_114530886.1">
    <property type="nucleotide sequence ID" value="NZ_JBIVMB010000004.1"/>
</dbReference>
<dbReference type="OrthoDB" id="9805134at2"/>
<evidence type="ECO:0000256" key="5">
    <source>
        <dbReference type="SAM" id="MobiDB-lite"/>
    </source>
</evidence>
<dbReference type="InterPro" id="IPR009057">
    <property type="entry name" value="Homeodomain-like_sf"/>
</dbReference>
<proteinExistence type="predicted"/>
<protein>
    <submittedName>
        <fullName evidence="7">TetR/AcrR family transcriptional regulator</fullName>
    </submittedName>
</protein>
<sequence>MESTERRPAAATSRERLVEATRELLWEQGYTSTTPAEIRTRAGVGQGSMYHHFPTKVDIAAEAMTRNSAQLERAMDDYLKQTPSPTGSVRSYLSKPRDGQKGCRFGRMTLDNAVLENERLRGPVADSLTWYRQRIERLLLDGQAAGELREDFSAEAVAATIIAIVQGAHVLARADRSQASFDRVIAGGLTLLAGLEGRP</sequence>
<keyword evidence="1" id="KW-0805">Transcription regulation</keyword>
<dbReference type="InterPro" id="IPR001647">
    <property type="entry name" value="HTH_TetR"/>
</dbReference>
<gene>
    <name evidence="7" type="ORF">DVZ84_23945</name>
</gene>
<dbReference type="EMBL" id="QQBH01000016">
    <property type="protein sequence ID" value="RDD86669.1"/>
    <property type="molecule type" value="Genomic_DNA"/>
</dbReference>
<evidence type="ECO:0000256" key="2">
    <source>
        <dbReference type="ARBA" id="ARBA00023125"/>
    </source>
</evidence>
<dbReference type="Proteomes" id="UP000253742">
    <property type="component" value="Unassembled WGS sequence"/>
</dbReference>
<evidence type="ECO:0000259" key="6">
    <source>
        <dbReference type="PROSITE" id="PS50977"/>
    </source>
</evidence>
<evidence type="ECO:0000256" key="1">
    <source>
        <dbReference type="ARBA" id="ARBA00023015"/>
    </source>
</evidence>
<dbReference type="Gene3D" id="1.10.357.10">
    <property type="entry name" value="Tetracycline Repressor, domain 2"/>
    <property type="match status" value="1"/>
</dbReference>
<dbReference type="Pfam" id="PF16925">
    <property type="entry name" value="TetR_C_13"/>
    <property type="match status" value="1"/>
</dbReference>
<dbReference type="PANTHER" id="PTHR47506">
    <property type="entry name" value="TRANSCRIPTIONAL REGULATORY PROTEIN"/>
    <property type="match status" value="1"/>
</dbReference>
<dbReference type="InterPro" id="IPR011075">
    <property type="entry name" value="TetR_C"/>
</dbReference>
<keyword evidence="3" id="KW-0804">Transcription</keyword>
<name>A0A369V811_9ACTN</name>
<evidence type="ECO:0000313" key="7">
    <source>
        <dbReference type="EMBL" id="RDD86669.1"/>
    </source>
</evidence>
<dbReference type="GO" id="GO:0003677">
    <property type="term" value="F:DNA binding"/>
    <property type="evidence" value="ECO:0007669"/>
    <property type="project" value="UniProtKB-UniRule"/>
</dbReference>
<organism evidence="7 8">
    <name type="scientific">Streptomyces parvulus</name>
    <dbReference type="NCBI Taxonomy" id="146923"/>
    <lineage>
        <taxon>Bacteria</taxon>
        <taxon>Bacillati</taxon>
        <taxon>Actinomycetota</taxon>
        <taxon>Actinomycetes</taxon>
        <taxon>Kitasatosporales</taxon>
        <taxon>Streptomycetaceae</taxon>
        <taxon>Streptomyces</taxon>
    </lineage>
</organism>
<evidence type="ECO:0000313" key="8">
    <source>
        <dbReference type="Proteomes" id="UP000253742"/>
    </source>
</evidence>